<dbReference type="PROSITE" id="PS50893">
    <property type="entry name" value="ABC_TRANSPORTER_2"/>
    <property type="match status" value="1"/>
</dbReference>
<evidence type="ECO:0000313" key="8">
    <source>
        <dbReference type="Proteomes" id="UP000324252"/>
    </source>
</evidence>
<dbReference type="Pfam" id="PF00005">
    <property type="entry name" value="ABC_tran"/>
    <property type="match status" value="1"/>
</dbReference>
<reference evidence="7 8" key="1">
    <citation type="submission" date="2016-11" db="EMBL/GenBank/DDBJ databases">
        <authorList>
            <person name="Varghese N."/>
            <person name="Submissions S."/>
        </authorList>
    </citation>
    <scope>NUCLEOTIDE SEQUENCE [LARGE SCALE GENOMIC DNA]</scope>
    <source>
        <strain evidence="7 8">DSM 29620</strain>
    </source>
</reference>
<organism evidence="7 8">
    <name type="scientific">Lutimaribacter pacificus</name>
    <dbReference type="NCBI Taxonomy" id="391948"/>
    <lineage>
        <taxon>Bacteria</taxon>
        <taxon>Pseudomonadati</taxon>
        <taxon>Pseudomonadota</taxon>
        <taxon>Alphaproteobacteria</taxon>
        <taxon>Rhodobacterales</taxon>
        <taxon>Roseobacteraceae</taxon>
        <taxon>Lutimaribacter</taxon>
    </lineage>
</organism>
<dbReference type="Proteomes" id="UP000324252">
    <property type="component" value="Unassembled WGS sequence"/>
</dbReference>
<evidence type="ECO:0000256" key="2">
    <source>
        <dbReference type="ARBA" id="ARBA00022448"/>
    </source>
</evidence>
<dbReference type="GO" id="GO:0016887">
    <property type="term" value="F:ATP hydrolysis activity"/>
    <property type="evidence" value="ECO:0007669"/>
    <property type="project" value="InterPro"/>
</dbReference>
<dbReference type="InterPro" id="IPR003439">
    <property type="entry name" value="ABC_transporter-like_ATP-bd"/>
</dbReference>
<dbReference type="InterPro" id="IPR027417">
    <property type="entry name" value="P-loop_NTPase"/>
</dbReference>
<proteinExistence type="inferred from homology"/>
<evidence type="ECO:0000313" key="7">
    <source>
        <dbReference type="EMBL" id="SHK77549.1"/>
    </source>
</evidence>
<dbReference type="GO" id="GO:0005524">
    <property type="term" value="F:ATP binding"/>
    <property type="evidence" value="ECO:0007669"/>
    <property type="project" value="UniProtKB-KW"/>
</dbReference>
<accession>A0A1H0M432</accession>
<feature type="domain" description="ABC transporter" evidence="6">
    <location>
        <begin position="2"/>
        <end position="234"/>
    </location>
</feature>
<keyword evidence="2" id="KW-0813">Transport</keyword>
<sequence>MLEIRQLAAGYPGGGRVLDGLDLSVPEGAFVAVLGRNGMGKTTLMRAICGLLRASEGTIGLGGEDITGLASYARAQRGIGYVPQGREIFGDFTVAENLTIGRIAKPGLSPAVPRHLLELFPILAERSRQRAGSLSGGQQQQLAIARALAGEPRLLLLDEPAEGIQPSIVQEIAQKLREIVDTTGLTVLMAEQNLAMVDGWADSLAFVDHGAIAESGVAAAGIRQDQSRLSKYLSI</sequence>
<evidence type="ECO:0000256" key="4">
    <source>
        <dbReference type="ARBA" id="ARBA00022840"/>
    </source>
</evidence>
<dbReference type="Gene3D" id="3.40.50.300">
    <property type="entry name" value="P-loop containing nucleotide triphosphate hydrolases"/>
    <property type="match status" value="1"/>
</dbReference>
<dbReference type="OrthoDB" id="9806149at2"/>
<gene>
    <name evidence="7" type="ORF">SAMN05444142_10942</name>
</gene>
<keyword evidence="4 7" id="KW-0067">ATP-binding</keyword>
<dbReference type="CDD" id="cd03224">
    <property type="entry name" value="ABC_TM1139_LivF_branched"/>
    <property type="match status" value="1"/>
</dbReference>
<dbReference type="PANTHER" id="PTHR43820">
    <property type="entry name" value="HIGH-AFFINITY BRANCHED-CHAIN AMINO ACID TRANSPORT ATP-BINDING PROTEIN LIVF"/>
    <property type="match status" value="1"/>
</dbReference>
<evidence type="ECO:0000259" key="6">
    <source>
        <dbReference type="PROSITE" id="PS50893"/>
    </source>
</evidence>
<dbReference type="SUPFAM" id="SSF52540">
    <property type="entry name" value="P-loop containing nucleoside triphosphate hydrolases"/>
    <property type="match status" value="1"/>
</dbReference>
<name>A0A1H0M432_9RHOB</name>
<dbReference type="SMART" id="SM00382">
    <property type="entry name" value="AAA"/>
    <property type="match status" value="1"/>
</dbReference>
<dbReference type="InterPro" id="IPR052156">
    <property type="entry name" value="BCAA_Transport_ATP-bd_LivF"/>
</dbReference>
<protein>
    <submittedName>
        <fullName evidence="7">Amino acid/amide ABC transporter ATP-binding protein 2, HAAT family</fullName>
    </submittedName>
</protein>
<dbReference type="GO" id="GO:0015807">
    <property type="term" value="P:L-amino acid transport"/>
    <property type="evidence" value="ECO:0007669"/>
    <property type="project" value="TreeGrafter"/>
</dbReference>
<dbReference type="EMBL" id="FQZZ01000009">
    <property type="protein sequence ID" value="SHK77549.1"/>
    <property type="molecule type" value="Genomic_DNA"/>
</dbReference>
<evidence type="ECO:0000256" key="5">
    <source>
        <dbReference type="ARBA" id="ARBA00022970"/>
    </source>
</evidence>
<dbReference type="AlphaFoldDB" id="A0A1H0M432"/>
<keyword evidence="3" id="KW-0547">Nucleotide-binding</keyword>
<dbReference type="InterPro" id="IPR003593">
    <property type="entry name" value="AAA+_ATPase"/>
</dbReference>
<keyword evidence="5" id="KW-0029">Amino-acid transport</keyword>
<dbReference type="RefSeq" id="WP_149789352.1">
    <property type="nucleotide sequence ID" value="NZ_FNIO01000009.1"/>
</dbReference>
<dbReference type="PANTHER" id="PTHR43820:SF5">
    <property type="entry name" value="HIGH-AFFINITY BRANCHED-CHAIN AMINO ACID TRANSPORT ATP-BINDING PROTEIN"/>
    <property type="match status" value="1"/>
</dbReference>
<evidence type="ECO:0000256" key="3">
    <source>
        <dbReference type="ARBA" id="ARBA00022741"/>
    </source>
</evidence>
<keyword evidence="8" id="KW-1185">Reference proteome</keyword>
<comment type="similarity">
    <text evidence="1">Belongs to the ABC transporter superfamily.</text>
</comment>
<dbReference type="GO" id="GO:0015658">
    <property type="term" value="F:branched-chain amino acid transmembrane transporter activity"/>
    <property type="evidence" value="ECO:0007669"/>
    <property type="project" value="TreeGrafter"/>
</dbReference>
<evidence type="ECO:0000256" key="1">
    <source>
        <dbReference type="ARBA" id="ARBA00005417"/>
    </source>
</evidence>